<evidence type="ECO:0000313" key="1">
    <source>
        <dbReference type="EMBL" id="PVH38741.1"/>
    </source>
</evidence>
<proteinExistence type="predicted"/>
<reference evidence="1" key="1">
    <citation type="submission" date="2018-04" db="EMBL/GenBank/DDBJ databases">
        <title>WGS assembly of Panicum hallii.</title>
        <authorList>
            <person name="Lovell J."/>
            <person name="Jenkins J."/>
            <person name="Lowry D."/>
            <person name="Mamidi S."/>
            <person name="Sreedasyam A."/>
            <person name="Weng X."/>
            <person name="Barry K."/>
            <person name="Bonette J."/>
            <person name="Campitelli B."/>
            <person name="Daum C."/>
            <person name="Gordon S."/>
            <person name="Gould B."/>
            <person name="Lipzen A."/>
            <person name="Macqueen A."/>
            <person name="Palacio-Mejia J."/>
            <person name="Plott C."/>
            <person name="Shakirov E."/>
            <person name="Shu S."/>
            <person name="Yoshinaga Y."/>
            <person name="Zane M."/>
            <person name="Rokhsar D."/>
            <person name="Grimwood J."/>
            <person name="Schmutz J."/>
            <person name="Juenger T."/>
        </authorList>
    </citation>
    <scope>NUCLEOTIDE SEQUENCE [LARGE SCALE GENOMIC DNA]</scope>
    <source>
        <strain evidence="1">FIL2</strain>
    </source>
</reference>
<protein>
    <recommendedName>
        <fullName evidence="2">Reverse transcriptase zinc-binding domain-containing protein</fullName>
    </recommendedName>
</protein>
<dbReference type="AlphaFoldDB" id="A0A2T8IM44"/>
<gene>
    <name evidence="1" type="ORF">PAHAL_5G340800</name>
</gene>
<dbReference type="Proteomes" id="UP000243499">
    <property type="component" value="Chromosome 5"/>
</dbReference>
<dbReference type="PANTHER" id="PTHR36617:SF15">
    <property type="entry name" value="REVERSE TRANSCRIPTASE ZINC-BINDING DOMAIN-CONTAINING PROTEIN"/>
    <property type="match status" value="1"/>
</dbReference>
<name>A0A2T8IM44_9POAL</name>
<dbReference type="PANTHER" id="PTHR36617">
    <property type="entry name" value="PROTEIN, PUTATIVE-RELATED"/>
    <property type="match status" value="1"/>
</dbReference>
<accession>A0A2T8IM44</accession>
<sequence length="169" mass="19634">MRSLRPKEFGGLGFLDTRAMNTGLLAKWVSRIDSREDSPCIKLLGKKRYLRGPSFFQSFHRGGSQFWRGLQEVKSWYERGQVCKANSGETVRFWEDVWLGDCTLKTSFPRLYQICRERQCSVADIWGRGWLPDFRRNLGSEELVEWTELTAQLEQVESDGNCRSLAVSR</sequence>
<evidence type="ECO:0008006" key="2">
    <source>
        <dbReference type="Google" id="ProtNLM"/>
    </source>
</evidence>
<dbReference type="EMBL" id="CM008050">
    <property type="protein sequence ID" value="PVH38741.1"/>
    <property type="molecule type" value="Genomic_DNA"/>
</dbReference>
<dbReference type="Gramene" id="PVH38741">
    <property type="protein sequence ID" value="PVH38741"/>
    <property type="gene ID" value="PAHAL_5G340800"/>
</dbReference>
<organism evidence="1">
    <name type="scientific">Panicum hallii</name>
    <dbReference type="NCBI Taxonomy" id="206008"/>
    <lineage>
        <taxon>Eukaryota</taxon>
        <taxon>Viridiplantae</taxon>
        <taxon>Streptophyta</taxon>
        <taxon>Embryophyta</taxon>
        <taxon>Tracheophyta</taxon>
        <taxon>Spermatophyta</taxon>
        <taxon>Magnoliopsida</taxon>
        <taxon>Liliopsida</taxon>
        <taxon>Poales</taxon>
        <taxon>Poaceae</taxon>
        <taxon>PACMAD clade</taxon>
        <taxon>Panicoideae</taxon>
        <taxon>Panicodae</taxon>
        <taxon>Paniceae</taxon>
        <taxon>Panicinae</taxon>
        <taxon>Panicum</taxon>
        <taxon>Panicum sect. Panicum</taxon>
    </lineage>
</organism>